<evidence type="ECO:0000256" key="8">
    <source>
        <dbReference type="SAM" id="MobiDB-lite"/>
    </source>
</evidence>
<evidence type="ECO:0000313" key="11">
    <source>
        <dbReference type="Proteomes" id="UP000678393"/>
    </source>
</evidence>
<dbReference type="InterPro" id="IPR002048">
    <property type="entry name" value="EF_hand_dom"/>
</dbReference>
<keyword evidence="4 7" id="KW-0879">Wnt signaling pathway</keyword>
<dbReference type="AlphaFoldDB" id="A0A8S3Z8K1"/>
<evidence type="ECO:0000256" key="1">
    <source>
        <dbReference type="ARBA" id="ARBA00007081"/>
    </source>
</evidence>
<keyword evidence="2 7" id="KW-1003">Cell membrane</keyword>
<keyword evidence="11" id="KW-1185">Reference proteome</keyword>
<evidence type="ECO:0000256" key="2">
    <source>
        <dbReference type="ARBA" id="ARBA00022475"/>
    </source>
</evidence>
<evidence type="ECO:0000256" key="5">
    <source>
        <dbReference type="ARBA" id="ARBA00022723"/>
    </source>
</evidence>
<feature type="compositionally biased region" description="Polar residues" evidence="8">
    <location>
        <begin position="360"/>
        <end position="383"/>
    </location>
</feature>
<dbReference type="PROSITE" id="PS50222">
    <property type="entry name" value="EF_HAND_2"/>
    <property type="match status" value="1"/>
</dbReference>
<comment type="subcellular location">
    <subcellularLocation>
        <location evidence="7">Cell membrane</location>
    </subcellularLocation>
    <subcellularLocation>
        <location evidence="7">Cytoplasm</location>
    </subcellularLocation>
</comment>
<feature type="domain" description="EF-hand" evidence="9">
    <location>
        <begin position="111"/>
        <end position="146"/>
    </location>
</feature>
<dbReference type="GO" id="GO:0005509">
    <property type="term" value="F:calcium ion binding"/>
    <property type="evidence" value="ECO:0007669"/>
    <property type="project" value="InterPro"/>
</dbReference>
<proteinExistence type="inferred from homology"/>
<feature type="region of interest" description="Disordered" evidence="8">
    <location>
        <begin position="721"/>
        <end position="750"/>
    </location>
</feature>
<comment type="caution">
    <text evidence="10">The sequence shown here is derived from an EMBL/GenBank/DDBJ whole genome shotgun (WGS) entry which is preliminary data.</text>
</comment>
<dbReference type="InterPro" id="IPR040140">
    <property type="entry name" value="Nkd-like"/>
</dbReference>
<feature type="compositionally biased region" description="Polar residues" evidence="8">
    <location>
        <begin position="767"/>
        <end position="780"/>
    </location>
</feature>
<dbReference type="GO" id="GO:0090090">
    <property type="term" value="P:negative regulation of canonical Wnt signaling pathway"/>
    <property type="evidence" value="ECO:0007669"/>
    <property type="project" value="UniProtKB-ARBA"/>
</dbReference>
<keyword evidence="5" id="KW-0479">Metal-binding</keyword>
<dbReference type="GO" id="GO:0016055">
    <property type="term" value="P:Wnt signaling pathway"/>
    <property type="evidence" value="ECO:0007669"/>
    <property type="project" value="UniProtKB-UniRule"/>
</dbReference>
<dbReference type="PANTHER" id="PTHR22611:SF9">
    <property type="entry name" value="PROTEIN NAKED CUTICLE"/>
    <property type="match status" value="1"/>
</dbReference>
<dbReference type="InterPro" id="IPR011992">
    <property type="entry name" value="EF-hand-dom_pair"/>
</dbReference>
<gene>
    <name evidence="10" type="ORF">CUNI_LOCUS11445</name>
</gene>
<dbReference type="GO" id="GO:0005886">
    <property type="term" value="C:plasma membrane"/>
    <property type="evidence" value="ECO:0007669"/>
    <property type="project" value="UniProtKB-SubCell"/>
</dbReference>
<keyword evidence="6" id="KW-0472">Membrane</keyword>
<feature type="compositionally biased region" description="Basic residues" evidence="8">
    <location>
        <begin position="345"/>
        <end position="355"/>
    </location>
</feature>
<evidence type="ECO:0000256" key="4">
    <source>
        <dbReference type="ARBA" id="ARBA00022687"/>
    </source>
</evidence>
<evidence type="ECO:0000313" key="10">
    <source>
        <dbReference type="EMBL" id="CAG5125887.1"/>
    </source>
</evidence>
<organism evidence="10 11">
    <name type="scientific">Candidula unifasciata</name>
    <dbReference type="NCBI Taxonomy" id="100452"/>
    <lineage>
        <taxon>Eukaryota</taxon>
        <taxon>Metazoa</taxon>
        <taxon>Spiralia</taxon>
        <taxon>Lophotrochozoa</taxon>
        <taxon>Mollusca</taxon>
        <taxon>Gastropoda</taxon>
        <taxon>Heterobranchia</taxon>
        <taxon>Euthyneura</taxon>
        <taxon>Panpulmonata</taxon>
        <taxon>Eupulmonata</taxon>
        <taxon>Stylommatophora</taxon>
        <taxon>Helicina</taxon>
        <taxon>Helicoidea</taxon>
        <taxon>Geomitridae</taxon>
        <taxon>Candidula</taxon>
    </lineage>
</organism>
<evidence type="ECO:0000259" key="9">
    <source>
        <dbReference type="PROSITE" id="PS50222"/>
    </source>
</evidence>
<dbReference type="PANTHER" id="PTHR22611">
    <property type="entry name" value="PROTEIN NAKED CUTICLE"/>
    <property type="match status" value="1"/>
</dbReference>
<feature type="compositionally biased region" description="Basic and acidic residues" evidence="8">
    <location>
        <begin position="66"/>
        <end position="94"/>
    </location>
</feature>
<dbReference type="GO" id="GO:0005737">
    <property type="term" value="C:cytoplasm"/>
    <property type="evidence" value="ECO:0007669"/>
    <property type="project" value="UniProtKB-SubCell"/>
</dbReference>
<sequence>MGHLQSKEECFYLSPDLHQALDDKLWKQKTGFNLANYNMDESLSELSICLEERTESSPLRVQLPPRRSETETSKLLTLDHEDTGNHDNEGSHDKSKIKIEEFECGVHFECSENAKQEWAFTLYDFDGHGKITKEDLASLLKALYDAVGSSIKLPPNGAKTLKLRLTVGQETMSHVQNPNIKSAEHSRATNKTPRHKEREFSKMNNLTRGHVKRNNECQGQRVLSQTTPTTNQATMNQATTATMNQATTANMNQATTATMNQAATATMNQATTATMNQATTATMNQAATANINQAGKKEVSTKPGVMNHQPEKEHQRLIDTVQENLAPNQGRQFRKHQNETRNLVHNRHKRPHRASGLHCPTTSALHCPTTSAPTEQTTSSPTGTRKHLAETTINNAPKESKDRRDYYLDLAGVECNSSKVLNNVCLPSCGRMLGKNKHRSDDVSFGATNEIFPGHDKCDVTSHLSQEQSAVSFLFPQLSCDIPSCSLQEKCISSRLTHEKCVVTSCLTHEKRDICGRLNREKCSISSRLSQEKGDISSRLTQEKGDISSPLNQEKCSVTSRLAQEESDVLSPLRREKCDVFSLLAQEKCSISSRLSQGKCGISLSTLHEKCDPSFQIADEKCDTASCKLKENGDIFSRLAHEKCDISSRPFKGKGDIYPRLLQEKSDISSRLTQIKGDICSRISQEKGDSFSRPSQGKRDEALRLTPATCDTSSRFLRDKCNVDSRSQDKSTPPSRLQQTINDYPSQLPLGKYDNLVRQEGELGASKKSQGLPSKLNLRSKSLDVPEIPKSTKPTKSKKPKGWLNFSGGRFRPVSLPGQESITVLPDCHRRQRHREKDRDVMMQQVAEWIEREHVDSVVVQRHEHHHIHEHHHHHHFHHHHET</sequence>
<feature type="region of interest" description="Disordered" evidence="8">
    <location>
        <begin position="345"/>
        <end position="385"/>
    </location>
</feature>
<keyword evidence="3" id="KW-0963">Cytoplasm</keyword>
<dbReference type="SUPFAM" id="SSF47473">
    <property type="entry name" value="EF-hand"/>
    <property type="match status" value="1"/>
</dbReference>
<dbReference type="Gene3D" id="1.10.238.10">
    <property type="entry name" value="EF-hand"/>
    <property type="match status" value="1"/>
</dbReference>
<feature type="region of interest" description="Disordered" evidence="8">
    <location>
        <begin position="57"/>
        <end position="94"/>
    </location>
</feature>
<evidence type="ECO:0000256" key="7">
    <source>
        <dbReference type="RuleBase" id="RU367060"/>
    </source>
</evidence>
<comment type="function">
    <text evidence="7">Cell autonomous antagonist of the canonical Wnt signaling pathway.</text>
</comment>
<dbReference type="EMBL" id="CAJHNH020002195">
    <property type="protein sequence ID" value="CAG5125887.1"/>
    <property type="molecule type" value="Genomic_DNA"/>
</dbReference>
<protein>
    <recommendedName>
        <fullName evidence="7">Protein naked cuticle homolog</fullName>
    </recommendedName>
</protein>
<feature type="compositionally biased region" description="Polar residues" evidence="8">
    <location>
        <begin position="730"/>
        <end position="745"/>
    </location>
</feature>
<reference evidence="10" key="1">
    <citation type="submission" date="2021-04" db="EMBL/GenBank/DDBJ databases">
        <authorList>
            <consortium name="Molecular Ecology Group"/>
        </authorList>
    </citation>
    <scope>NUCLEOTIDE SEQUENCE</scope>
</reference>
<name>A0A8S3Z8K1_9EUPU</name>
<evidence type="ECO:0000256" key="3">
    <source>
        <dbReference type="ARBA" id="ARBA00022490"/>
    </source>
</evidence>
<dbReference type="Proteomes" id="UP000678393">
    <property type="component" value="Unassembled WGS sequence"/>
</dbReference>
<feature type="region of interest" description="Disordered" evidence="8">
    <location>
        <begin position="685"/>
        <end position="705"/>
    </location>
</feature>
<evidence type="ECO:0000256" key="6">
    <source>
        <dbReference type="ARBA" id="ARBA00023136"/>
    </source>
</evidence>
<dbReference type="OrthoDB" id="5953812at2759"/>
<comment type="similarity">
    <text evidence="1 7">Belongs to the NKD family.</text>
</comment>
<accession>A0A8S3Z8K1</accession>
<feature type="region of interest" description="Disordered" evidence="8">
    <location>
        <begin position="764"/>
        <end position="803"/>
    </location>
</feature>